<name>A0A4Y9SYF5_9BURK</name>
<dbReference type="NCBIfam" id="NF006117">
    <property type="entry name" value="PRK08264.1-3"/>
    <property type="match status" value="1"/>
</dbReference>
<dbReference type="NCBIfam" id="NF006119">
    <property type="entry name" value="PRK08264.1-5"/>
    <property type="match status" value="1"/>
</dbReference>
<keyword evidence="2" id="KW-0560">Oxidoreductase</keyword>
<dbReference type="PRINTS" id="PR00081">
    <property type="entry name" value="GDHRDH"/>
</dbReference>
<dbReference type="AlphaFoldDB" id="A0A4Y9SYF5"/>
<dbReference type="InterPro" id="IPR002347">
    <property type="entry name" value="SDR_fam"/>
</dbReference>
<dbReference type="PANTHER" id="PTHR43391:SF91">
    <property type="entry name" value="OS04G0390700 PROTEIN"/>
    <property type="match status" value="1"/>
</dbReference>
<reference evidence="4 5" key="1">
    <citation type="submission" date="2019-03" db="EMBL/GenBank/DDBJ databases">
        <title>Draft Genome Sequence of Duganella callidus sp. nov., a Novel Duganella Species Isolated from Cultivated Soil.</title>
        <authorList>
            <person name="Raths R."/>
            <person name="Peta V."/>
            <person name="Bucking H."/>
        </authorList>
    </citation>
    <scope>NUCLEOTIDE SEQUENCE [LARGE SCALE GENOMIC DNA]</scope>
    <source>
        <strain evidence="4 5">DN04</strain>
    </source>
</reference>
<dbReference type="PANTHER" id="PTHR43391">
    <property type="entry name" value="RETINOL DEHYDROGENASE-RELATED"/>
    <property type="match status" value="1"/>
</dbReference>
<accession>A0A4Y9SYF5</accession>
<dbReference type="Proteomes" id="UP000297729">
    <property type="component" value="Unassembled WGS sequence"/>
</dbReference>
<dbReference type="RefSeq" id="WP_135200129.1">
    <property type="nucleotide sequence ID" value="NZ_SPVG01000030.1"/>
</dbReference>
<dbReference type="PRINTS" id="PR00080">
    <property type="entry name" value="SDRFAMILY"/>
</dbReference>
<dbReference type="EMBL" id="SPVG01000030">
    <property type="protein sequence ID" value="TFW29766.1"/>
    <property type="molecule type" value="Genomic_DNA"/>
</dbReference>
<evidence type="ECO:0000256" key="1">
    <source>
        <dbReference type="ARBA" id="ARBA00006484"/>
    </source>
</evidence>
<comment type="caution">
    <text evidence="4">The sequence shown here is derived from an EMBL/GenBank/DDBJ whole genome shotgun (WGS) entry which is preliminary data.</text>
</comment>
<dbReference type="SUPFAM" id="SSF51735">
    <property type="entry name" value="NAD(P)-binding Rossmann-fold domains"/>
    <property type="match status" value="1"/>
</dbReference>
<dbReference type="Pfam" id="PF00106">
    <property type="entry name" value="adh_short"/>
    <property type="match status" value="1"/>
</dbReference>
<dbReference type="OrthoDB" id="5786478at2"/>
<organism evidence="4 5">
    <name type="scientific">Duganella callida</name>
    <dbReference type="NCBI Taxonomy" id="2561932"/>
    <lineage>
        <taxon>Bacteria</taxon>
        <taxon>Pseudomonadati</taxon>
        <taxon>Pseudomonadota</taxon>
        <taxon>Betaproteobacteria</taxon>
        <taxon>Burkholderiales</taxon>
        <taxon>Oxalobacteraceae</taxon>
        <taxon>Telluria group</taxon>
        <taxon>Duganella</taxon>
    </lineage>
</organism>
<dbReference type="InterPro" id="IPR036291">
    <property type="entry name" value="NAD(P)-bd_dom_sf"/>
</dbReference>
<evidence type="ECO:0000313" key="5">
    <source>
        <dbReference type="Proteomes" id="UP000297729"/>
    </source>
</evidence>
<dbReference type="Gene3D" id="3.40.50.720">
    <property type="entry name" value="NAD(P)-binding Rossmann-like Domain"/>
    <property type="match status" value="1"/>
</dbReference>
<protein>
    <submittedName>
        <fullName evidence="4">SDR family oxidoreductase</fullName>
    </submittedName>
</protein>
<sequence length="237" mass="24771">MKIDQSVVLVTGANRGLGLAFARALVARGARKVYAGMRDPAGFNEPGMVAVKLDLHDPASIAAAAERCGDVNFLLNNAGIARYEKSVLDPAGLADAQAMFDTNYFGTVRVTQAFAPALLRNGDGAILNVLSVASWIAKPLLAAYAASKSAEWSFTNALRVELKDSKVLVSGMHVGFIDTDLTKDLQVAKLTAESVVATALDGIEAGLPEIVIDDVSKAVKASLSAANAVYLAPPDIK</sequence>
<keyword evidence="5" id="KW-1185">Reference proteome</keyword>
<evidence type="ECO:0000313" key="4">
    <source>
        <dbReference type="EMBL" id="TFW29766.1"/>
    </source>
</evidence>
<comment type="similarity">
    <text evidence="1 3">Belongs to the short-chain dehydrogenases/reductases (SDR) family.</text>
</comment>
<proteinExistence type="inferred from homology"/>
<dbReference type="GO" id="GO:0005829">
    <property type="term" value="C:cytosol"/>
    <property type="evidence" value="ECO:0007669"/>
    <property type="project" value="TreeGrafter"/>
</dbReference>
<gene>
    <name evidence="4" type="ORF">E4L98_03200</name>
</gene>
<dbReference type="GO" id="GO:0016491">
    <property type="term" value="F:oxidoreductase activity"/>
    <property type="evidence" value="ECO:0007669"/>
    <property type="project" value="UniProtKB-KW"/>
</dbReference>
<evidence type="ECO:0000256" key="2">
    <source>
        <dbReference type="ARBA" id="ARBA00023002"/>
    </source>
</evidence>
<evidence type="ECO:0000256" key="3">
    <source>
        <dbReference type="RuleBase" id="RU000363"/>
    </source>
</evidence>